<evidence type="ECO:0000313" key="3">
    <source>
        <dbReference type="Proteomes" id="UP000501727"/>
    </source>
</evidence>
<sequence>MVGAQPMENYERLLIDCSSLFQNLQVIEQEFEIIPKGNHFGLSVASTDLIERREDFVEELVDTVVDWVFSKAEQEDFFSKRSGEGDSLGRISEKIVRNAKKRFRTNSDPNLIKGQFGELILFCCLQQLFKAVPLLRKMPITTNPKLERNGADAIHYKKDGDIHWFYLGESKCYAIGVRLNQPHPSRR</sequence>
<evidence type="ECO:0000259" key="1">
    <source>
        <dbReference type="Pfam" id="PF08878"/>
    </source>
</evidence>
<accession>A0A6F8SNB6</accession>
<reference evidence="3" key="2">
    <citation type="submission" date="2020-03" db="EMBL/GenBank/DDBJ databases">
        <title>Complete Genome Sequence of Adlercreutzia sp. strain 8CFCBH1 Producing Equol, Isolated from Healthy Japanese Feces.</title>
        <authorList>
            <person name="Ogata Y."/>
            <person name="Sakamoto M."/>
            <person name="Ohkuma M."/>
            <person name="Hattori M."/>
            <person name="Suda W."/>
        </authorList>
    </citation>
    <scope>NUCLEOTIDE SEQUENCE [LARGE SCALE GENOMIC DNA]</scope>
    <source>
        <strain evidence="3">8CFCBH1</strain>
    </source>
</reference>
<reference evidence="3" key="1">
    <citation type="journal article" date="2020" name="Microbiol. Resour. Announc.">
        <title>Complete Genome Sequence of Adlercreutzia sp. Strain 8CFCBH1, a Potent Producer of Equol, Isolated from Healthy Japanese Feces.</title>
        <authorList>
            <person name="Ogata Y."/>
            <person name="Sakamoto M."/>
            <person name="Ohkuma M."/>
            <person name="Hattori M."/>
            <person name="Suda W."/>
        </authorList>
    </citation>
    <scope>NUCLEOTIDE SEQUENCE [LARGE SCALE GENOMIC DNA]</scope>
    <source>
        <strain evidence="3">8CFCBH1</strain>
    </source>
</reference>
<dbReference type="Pfam" id="PF08878">
    <property type="entry name" value="HamA"/>
    <property type="match status" value="1"/>
</dbReference>
<dbReference type="AlphaFoldDB" id="A0A6F8SNB6"/>
<dbReference type="Proteomes" id="UP000501727">
    <property type="component" value="Chromosome"/>
</dbReference>
<dbReference type="EMBL" id="AP022829">
    <property type="protein sequence ID" value="BCA89090.1"/>
    <property type="molecule type" value="Genomic_DNA"/>
</dbReference>
<dbReference type="KEGG" id="ahat:ADCFC_17090"/>
<dbReference type="InterPro" id="IPR014976">
    <property type="entry name" value="AbpA_HamA_C"/>
</dbReference>
<organism evidence="2 3">
    <name type="scientific">Adlercreutzia hattorii</name>
    <dbReference type="NCBI Taxonomy" id="2707299"/>
    <lineage>
        <taxon>Bacteria</taxon>
        <taxon>Bacillati</taxon>
        <taxon>Actinomycetota</taxon>
        <taxon>Coriobacteriia</taxon>
        <taxon>Eggerthellales</taxon>
        <taxon>Eggerthellaceae</taxon>
        <taxon>Adlercreutzia</taxon>
    </lineage>
</organism>
<gene>
    <name evidence="2" type="ORF">ADCFC_15870</name>
</gene>
<keyword evidence="3" id="KW-1185">Reference proteome</keyword>
<protein>
    <recommendedName>
        <fullName evidence="1">Anti-bacteriophage protein A/HamA C-terminal domain-containing protein</fullName>
    </recommendedName>
</protein>
<proteinExistence type="predicted"/>
<feature type="domain" description="Anti-bacteriophage protein A/HamA C-terminal" evidence="1">
    <location>
        <begin position="39"/>
        <end position="174"/>
    </location>
</feature>
<evidence type="ECO:0000313" key="2">
    <source>
        <dbReference type="EMBL" id="BCA89090.1"/>
    </source>
</evidence>
<name>A0A6F8SNB6_9ACTN</name>